<organism evidence="2 3">
    <name type="scientific">Methylobacterium tarhaniae</name>
    <dbReference type="NCBI Taxonomy" id="1187852"/>
    <lineage>
        <taxon>Bacteria</taxon>
        <taxon>Pseudomonadati</taxon>
        <taxon>Pseudomonadota</taxon>
        <taxon>Alphaproteobacteria</taxon>
        <taxon>Hyphomicrobiales</taxon>
        <taxon>Methylobacteriaceae</taxon>
        <taxon>Methylobacterium</taxon>
    </lineage>
</organism>
<accession>A0A0J6W081</accession>
<evidence type="ECO:0000313" key="3">
    <source>
        <dbReference type="Proteomes" id="UP000036449"/>
    </source>
</evidence>
<name>A0A0J6W081_9HYPH</name>
<feature type="region of interest" description="Disordered" evidence="1">
    <location>
        <begin position="1"/>
        <end position="25"/>
    </location>
</feature>
<dbReference type="Proteomes" id="UP000036449">
    <property type="component" value="Unassembled WGS sequence"/>
</dbReference>
<evidence type="ECO:0000256" key="1">
    <source>
        <dbReference type="SAM" id="MobiDB-lite"/>
    </source>
</evidence>
<gene>
    <name evidence="2" type="ORF">VQ03_00285</name>
</gene>
<reference evidence="2 3" key="1">
    <citation type="submission" date="2015-03" db="EMBL/GenBank/DDBJ databases">
        <title>Genome sequencing of Methylobacterium tarhaniae DSM 25844.</title>
        <authorList>
            <person name="Chaudhry V."/>
            <person name="Patil P.B."/>
        </authorList>
    </citation>
    <scope>NUCLEOTIDE SEQUENCE [LARGE SCALE GENOMIC DNA]</scope>
    <source>
        <strain evidence="2 3">DSM 25844</strain>
    </source>
</reference>
<keyword evidence="3" id="KW-1185">Reference proteome</keyword>
<dbReference type="AlphaFoldDB" id="A0A0J6W081"/>
<sequence length="59" mass="6259">MDFALGALRERDQPQTIGPGEGGPELVGEKKGEQVAFVLVADPAAARHVEDDQRSAATR</sequence>
<evidence type="ECO:0000313" key="2">
    <source>
        <dbReference type="EMBL" id="KMO44961.1"/>
    </source>
</evidence>
<protein>
    <submittedName>
        <fullName evidence="2">Uncharacterized protein</fullName>
    </submittedName>
</protein>
<dbReference type="EMBL" id="LABZ01000003">
    <property type="protein sequence ID" value="KMO44961.1"/>
    <property type="molecule type" value="Genomic_DNA"/>
</dbReference>
<proteinExistence type="predicted"/>
<comment type="caution">
    <text evidence="2">The sequence shown here is derived from an EMBL/GenBank/DDBJ whole genome shotgun (WGS) entry which is preliminary data.</text>
</comment>